<comment type="caution">
    <text evidence="1">The sequence shown here is derived from an EMBL/GenBank/DDBJ whole genome shotgun (WGS) entry which is preliminary data.</text>
</comment>
<proteinExistence type="predicted"/>
<sequence>MVLLFRYFIFRQIRTIEQTDYRQIIHTACVRTDDVRCISYSVSVSVLTFIITPVVSYFGTVPDVKIFIFNVNRVVKVVVVNKVSITSINHDAHVRVV</sequence>
<dbReference type="AlphaFoldDB" id="A0A645GEG2"/>
<protein>
    <submittedName>
        <fullName evidence="1">Uncharacterized protein</fullName>
    </submittedName>
</protein>
<accession>A0A645GEG2</accession>
<gene>
    <name evidence="1" type="ORF">SDC9_171879</name>
</gene>
<reference evidence="1" key="1">
    <citation type="submission" date="2019-08" db="EMBL/GenBank/DDBJ databases">
        <authorList>
            <person name="Kucharzyk K."/>
            <person name="Murdoch R.W."/>
            <person name="Higgins S."/>
            <person name="Loffler F."/>
        </authorList>
    </citation>
    <scope>NUCLEOTIDE SEQUENCE</scope>
</reference>
<organism evidence="1">
    <name type="scientific">bioreactor metagenome</name>
    <dbReference type="NCBI Taxonomy" id="1076179"/>
    <lineage>
        <taxon>unclassified sequences</taxon>
        <taxon>metagenomes</taxon>
        <taxon>ecological metagenomes</taxon>
    </lineage>
</organism>
<name>A0A645GEG2_9ZZZZ</name>
<dbReference type="EMBL" id="VSSQ01073344">
    <property type="protein sequence ID" value="MPN24480.1"/>
    <property type="molecule type" value="Genomic_DNA"/>
</dbReference>
<evidence type="ECO:0000313" key="1">
    <source>
        <dbReference type="EMBL" id="MPN24480.1"/>
    </source>
</evidence>